<evidence type="ECO:0000256" key="2">
    <source>
        <dbReference type="ARBA" id="ARBA00005811"/>
    </source>
</evidence>
<evidence type="ECO:0000256" key="4">
    <source>
        <dbReference type="ARBA" id="ARBA00022692"/>
    </source>
</evidence>
<protein>
    <submittedName>
        <fullName evidence="8">Outer membrane transport energization protein ExbD</fullName>
    </submittedName>
</protein>
<dbReference type="InterPro" id="IPR003400">
    <property type="entry name" value="ExbD"/>
</dbReference>
<dbReference type="GO" id="GO:0022857">
    <property type="term" value="F:transmembrane transporter activity"/>
    <property type="evidence" value="ECO:0007669"/>
    <property type="project" value="InterPro"/>
</dbReference>
<keyword evidence="6" id="KW-0472">Membrane</keyword>
<dbReference type="KEGG" id="chu:CHU_3580"/>
<keyword evidence="4 7" id="KW-0812">Transmembrane</keyword>
<keyword evidence="9" id="KW-1185">Reference proteome</keyword>
<name>A0A6N4SW17_CYTH3</name>
<dbReference type="PANTHER" id="PTHR30558:SF3">
    <property type="entry name" value="BIOPOLYMER TRANSPORT PROTEIN EXBD-RELATED"/>
    <property type="match status" value="1"/>
</dbReference>
<keyword evidence="3" id="KW-1003">Cell membrane</keyword>
<dbReference type="OrthoDB" id="1375727at2"/>
<evidence type="ECO:0000256" key="3">
    <source>
        <dbReference type="ARBA" id="ARBA00022475"/>
    </source>
</evidence>
<proteinExistence type="inferred from homology"/>
<evidence type="ECO:0000256" key="7">
    <source>
        <dbReference type="RuleBase" id="RU003879"/>
    </source>
</evidence>
<dbReference type="EMBL" id="CP000383">
    <property type="protein sequence ID" value="ABG60813.1"/>
    <property type="molecule type" value="Genomic_DNA"/>
</dbReference>
<sequence>MKIKRRKRGHAAMEASSLADILFFLMLFFLMVSTLASQNALGILLPESRTGKTMHQELLNVSINAKREYYIDGKQISFSEYEQILKQKSMTSTNITIALRIDQSVPVEELINAVDVINLYKLRSVIATAKKE</sequence>
<dbReference type="RefSeq" id="WP_011586920.1">
    <property type="nucleotide sequence ID" value="NC_008255.1"/>
</dbReference>
<accession>A0A6N4SW17</accession>
<dbReference type="GO" id="GO:0005886">
    <property type="term" value="C:plasma membrane"/>
    <property type="evidence" value="ECO:0007669"/>
    <property type="project" value="UniProtKB-SubCell"/>
</dbReference>
<evidence type="ECO:0000256" key="1">
    <source>
        <dbReference type="ARBA" id="ARBA00004162"/>
    </source>
</evidence>
<keyword evidence="7" id="KW-0813">Transport</keyword>
<evidence type="ECO:0000313" key="8">
    <source>
        <dbReference type="EMBL" id="ABG60813.1"/>
    </source>
</evidence>
<keyword evidence="5" id="KW-1133">Transmembrane helix</keyword>
<dbReference type="Gene3D" id="3.30.420.270">
    <property type="match status" value="1"/>
</dbReference>
<comment type="subcellular location">
    <subcellularLocation>
        <location evidence="1">Cell membrane</location>
        <topology evidence="1">Single-pass membrane protein</topology>
    </subcellularLocation>
    <subcellularLocation>
        <location evidence="7">Cell membrane</location>
        <topology evidence="7">Single-pass type II membrane protein</topology>
    </subcellularLocation>
</comment>
<evidence type="ECO:0000256" key="6">
    <source>
        <dbReference type="ARBA" id="ARBA00023136"/>
    </source>
</evidence>
<dbReference type="GO" id="GO:0015031">
    <property type="term" value="P:protein transport"/>
    <property type="evidence" value="ECO:0007669"/>
    <property type="project" value="UniProtKB-KW"/>
</dbReference>
<dbReference type="AlphaFoldDB" id="A0A6N4SW17"/>
<comment type="similarity">
    <text evidence="2 7">Belongs to the ExbD/TolR family.</text>
</comment>
<dbReference type="PANTHER" id="PTHR30558">
    <property type="entry name" value="EXBD MEMBRANE COMPONENT OF PMF-DRIVEN MACROMOLECULE IMPORT SYSTEM"/>
    <property type="match status" value="1"/>
</dbReference>
<keyword evidence="7" id="KW-0653">Protein transport</keyword>
<evidence type="ECO:0000313" key="9">
    <source>
        <dbReference type="Proteomes" id="UP000001822"/>
    </source>
</evidence>
<gene>
    <name evidence="8" type="ordered locus">CHU_3580</name>
</gene>
<reference evidence="8 9" key="1">
    <citation type="journal article" date="2007" name="Appl. Environ. Microbiol.">
        <title>Genome sequence of the cellulolytic gliding bacterium Cytophaga hutchinsonii.</title>
        <authorList>
            <person name="Xie G."/>
            <person name="Bruce D.C."/>
            <person name="Challacombe J.F."/>
            <person name="Chertkov O."/>
            <person name="Detter J.C."/>
            <person name="Gilna P."/>
            <person name="Han C.S."/>
            <person name="Lucas S."/>
            <person name="Misra M."/>
            <person name="Myers G.L."/>
            <person name="Richardson P."/>
            <person name="Tapia R."/>
            <person name="Thayer N."/>
            <person name="Thompson L.S."/>
            <person name="Brettin T.S."/>
            <person name="Henrissat B."/>
            <person name="Wilson D.B."/>
            <person name="McBride M.J."/>
        </authorList>
    </citation>
    <scope>NUCLEOTIDE SEQUENCE [LARGE SCALE GENOMIC DNA]</scope>
    <source>
        <strain evidence="9">ATCC 33406 / DSM 1761 / CIP 103989 / NBRC 15051 / NCIMB 9469 / D465</strain>
    </source>
</reference>
<evidence type="ECO:0000256" key="5">
    <source>
        <dbReference type="ARBA" id="ARBA00022989"/>
    </source>
</evidence>
<dbReference type="Proteomes" id="UP000001822">
    <property type="component" value="Chromosome"/>
</dbReference>
<dbReference type="Pfam" id="PF02472">
    <property type="entry name" value="ExbD"/>
    <property type="match status" value="1"/>
</dbReference>
<organism evidence="8 9">
    <name type="scientific">Cytophaga hutchinsonii (strain ATCC 33406 / DSM 1761 / CIP 103989 / NBRC 15051 / NCIMB 9469 / D465)</name>
    <dbReference type="NCBI Taxonomy" id="269798"/>
    <lineage>
        <taxon>Bacteria</taxon>
        <taxon>Pseudomonadati</taxon>
        <taxon>Bacteroidota</taxon>
        <taxon>Cytophagia</taxon>
        <taxon>Cytophagales</taxon>
        <taxon>Cytophagaceae</taxon>
        <taxon>Cytophaga</taxon>
    </lineage>
</organism>